<dbReference type="Pfam" id="PF01850">
    <property type="entry name" value="PIN"/>
    <property type="match status" value="1"/>
</dbReference>
<keyword evidence="4 8" id="KW-0479">Metal-binding</keyword>
<dbReference type="InterPro" id="IPR029060">
    <property type="entry name" value="PIN-like_dom_sf"/>
</dbReference>
<keyword evidence="5 8" id="KW-0378">Hydrolase</keyword>
<accession>A0A6M8HYM8</accession>
<organism evidence="10 11">
    <name type="scientific">Lichenicola cladoniae</name>
    <dbReference type="NCBI Taxonomy" id="1484109"/>
    <lineage>
        <taxon>Bacteria</taxon>
        <taxon>Pseudomonadati</taxon>
        <taxon>Pseudomonadota</taxon>
        <taxon>Alphaproteobacteria</taxon>
        <taxon>Acetobacterales</taxon>
        <taxon>Acetobacteraceae</taxon>
        <taxon>Lichenicola</taxon>
    </lineage>
</organism>
<sequence length="130" mass="14191">MKYLLDTNAVISLLKAQPMLSGRIRKHAPADFGLPAVVAHELFYGAYKSQKRAANLAVVEALQFEVLEFDKEDARQAGAIRAVLTSAGKSIGPCDVLIAGQTRARGLILITHNTSEFARVDGLKIEDWEI</sequence>
<evidence type="ECO:0000256" key="7">
    <source>
        <dbReference type="ARBA" id="ARBA00038093"/>
    </source>
</evidence>
<dbReference type="PANTHER" id="PTHR33653">
    <property type="entry name" value="RIBONUCLEASE VAPC2"/>
    <property type="match status" value="1"/>
</dbReference>
<name>A0A6M8HYM8_9PROT</name>
<dbReference type="RefSeq" id="WP_171833822.1">
    <property type="nucleotide sequence ID" value="NZ_CP053709.1"/>
</dbReference>
<reference evidence="10 11" key="1">
    <citation type="journal article" date="2014" name="World J. Microbiol. Biotechnol.">
        <title>Biodiversity and physiological characteristics of Antarctic and Arctic lichens-associated bacteria.</title>
        <authorList>
            <person name="Lee Y.M."/>
            <person name="Kim E.H."/>
            <person name="Lee H.K."/>
            <person name="Hong S.G."/>
        </authorList>
    </citation>
    <scope>NUCLEOTIDE SEQUENCE [LARGE SCALE GENOMIC DNA]</scope>
    <source>
        <strain evidence="10 11">PAMC 26569</strain>
        <plasmid evidence="10">unnamed1</plasmid>
    </source>
</reference>
<evidence type="ECO:0000256" key="4">
    <source>
        <dbReference type="ARBA" id="ARBA00022723"/>
    </source>
</evidence>
<evidence type="ECO:0000256" key="6">
    <source>
        <dbReference type="ARBA" id="ARBA00022842"/>
    </source>
</evidence>
<keyword evidence="8" id="KW-0800">Toxin</keyword>
<keyword evidence="10" id="KW-0614">Plasmid</keyword>
<feature type="binding site" evidence="8">
    <location>
        <position position="6"/>
    </location>
    <ligand>
        <name>Mg(2+)</name>
        <dbReference type="ChEBI" id="CHEBI:18420"/>
    </ligand>
</feature>
<keyword evidence="3 8" id="KW-0540">Nuclease</keyword>
<dbReference type="GO" id="GO:0000287">
    <property type="term" value="F:magnesium ion binding"/>
    <property type="evidence" value="ECO:0007669"/>
    <property type="project" value="UniProtKB-UniRule"/>
</dbReference>
<dbReference type="Gene3D" id="3.40.50.1010">
    <property type="entry name" value="5'-nuclease"/>
    <property type="match status" value="1"/>
</dbReference>
<evidence type="ECO:0000313" key="11">
    <source>
        <dbReference type="Proteomes" id="UP000500767"/>
    </source>
</evidence>
<evidence type="ECO:0000256" key="8">
    <source>
        <dbReference type="HAMAP-Rule" id="MF_00265"/>
    </source>
</evidence>
<dbReference type="GO" id="GO:0016787">
    <property type="term" value="F:hydrolase activity"/>
    <property type="evidence" value="ECO:0007669"/>
    <property type="project" value="UniProtKB-KW"/>
</dbReference>
<comment type="function">
    <text evidence="8">Toxic component of a toxin-antitoxin (TA) system. An RNase.</text>
</comment>
<evidence type="ECO:0000256" key="2">
    <source>
        <dbReference type="ARBA" id="ARBA00022649"/>
    </source>
</evidence>
<dbReference type="EMBL" id="CP053709">
    <property type="protein sequence ID" value="QKE93201.1"/>
    <property type="molecule type" value="Genomic_DNA"/>
</dbReference>
<dbReference type="KEGG" id="lck:HN018_23765"/>
<proteinExistence type="inferred from homology"/>
<feature type="binding site" evidence="8">
    <location>
        <position position="95"/>
    </location>
    <ligand>
        <name>Mg(2+)</name>
        <dbReference type="ChEBI" id="CHEBI:18420"/>
    </ligand>
</feature>
<evidence type="ECO:0000256" key="5">
    <source>
        <dbReference type="ARBA" id="ARBA00022801"/>
    </source>
</evidence>
<evidence type="ECO:0000313" key="10">
    <source>
        <dbReference type="EMBL" id="QKE93201.1"/>
    </source>
</evidence>
<dbReference type="AlphaFoldDB" id="A0A6M8HYM8"/>
<dbReference type="InterPro" id="IPR002716">
    <property type="entry name" value="PIN_dom"/>
</dbReference>
<evidence type="ECO:0000259" key="9">
    <source>
        <dbReference type="Pfam" id="PF01850"/>
    </source>
</evidence>
<gene>
    <name evidence="8" type="primary">vapC</name>
    <name evidence="10" type="ORF">HN018_23765</name>
</gene>
<dbReference type="GO" id="GO:0004540">
    <property type="term" value="F:RNA nuclease activity"/>
    <property type="evidence" value="ECO:0007669"/>
    <property type="project" value="InterPro"/>
</dbReference>
<dbReference type="EC" id="3.1.-.-" evidence="8"/>
<dbReference type="Proteomes" id="UP000500767">
    <property type="component" value="Plasmid unnamed1"/>
</dbReference>
<dbReference type="HAMAP" id="MF_00265">
    <property type="entry name" value="VapC_Nob1"/>
    <property type="match status" value="1"/>
</dbReference>
<keyword evidence="11" id="KW-1185">Reference proteome</keyword>
<feature type="domain" description="PIN" evidence="9">
    <location>
        <begin position="3"/>
        <end position="122"/>
    </location>
</feature>
<protein>
    <recommendedName>
        <fullName evidence="8">Ribonuclease VapC</fullName>
        <shortName evidence="8">RNase VapC</shortName>
        <ecNumber evidence="8">3.1.-.-</ecNumber>
    </recommendedName>
    <alternativeName>
        <fullName evidence="8">Toxin VapC</fullName>
    </alternativeName>
</protein>
<dbReference type="PANTHER" id="PTHR33653:SF1">
    <property type="entry name" value="RIBONUCLEASE VAPC2"/>
    <property type="match status" value="1"/>
</dbReference>
<dbReference type="CDD" id="cd18745">
    <property type="entry name" value="PIN_VapC4-5_FitB-like"/>
    <property type="match status" value="1"/>
</dbReference>
<comment type="similarity">
    <text evidence="7 8">Belongs to the PINc/VapC protein family.</text>
</comment>
<evidence type="ECO:0000256" key="1">
    <source>
        <dbReference type="ARBA" id="ARBA00001946"/>
    </source>
</evidence>
<keyword evidence="6 8" id="KW-0460">Magnesium</keyword>
<keyword evidence="2 8" id="KW-1277">Toxin-antitoxin system</keyword>
<dbReference type="GO" id="GO:0090729">
    <property type="term" value="F:toxin activity"/>
    <property type="evidence" value="ECO:0007669"/>
    <property type="project" value="UniProtKB-KW"/>
</dbReference>
<comment type="cofactor">
    <cofactor evidence="1 8">
        <name>Mg(2+)</name>
        <dbReference type="ChEBI" id="CHEBI:18420"/>
    </cofactor>
</comment>
<geneLocation type="plasmid" evidence="10 11">
    <name>unnamed1</name>
</geneLocation>
<dbReference type="InterPro" id="IPR022907">
    <property type="entry name" value="VapC_family"/>
</dbReference>
<dbReference type="SUPFAM" id="SSF88723">
    <property type="entry name" value="PIN domain-like"/>
    <property type="match status" value="1"/>
</dbReference>
<dbReference type="InterPro" id="IPR050556">
    <property type="entry name" value="Type_II_TA_system_RNase"/>
</dbReference>
<evidence type="ECO:0000256" key="3">
    <source>
        <dbReference type="ARBA" id="ARBA00022722"/>
    </source>
</evidence>